<dbReference type="PANTHER" id="PTHR30037:SF4">
    <property type="entry name" value="DNA-3-METHYLADENINE GLYCOSYLASE I"/>
    <property type="match status" value="1"/>
</dbReference>
<feature type="binding site" evidence="9">
    <location>
        <position position="18"/>
    </location>
    <ligand>
        <name>Zn(2+)</name>
        <dbReference type="ChEBI" id="CHEBI:29105"/>
    </ligand>
</feature>
<keyword evidence="11" id="KW-1185">Reference proteome</keyword>
<feature type="binding site" evidence="9">
    <location>
        <position position="180"/>
    </location>
    <ligand>
        <name>Zn(2+)</name>
        <dbReference type="ChEBI" id="CHEBI:29105"/>
    </ligand>
</feature>
<evidence type="ECO:0000256" key="3">
    <source>
        <dbReference type="ARBA" id="ARBA00022801"/>
    </source>
</evidence>
<proteinExistence type="predicted"/>
<dbReference type="AlphaFoldDB" id="Q0VT21"/>
<evidence type="ECO:0000256" key="1">
    <source>
        <dbReference type="ARBA" id="ARBA00022723"/>
    </source>
</evidence>
<dbReference type="InterPro" id="IPR004597">
    <property type="entry name" value="Tag"/>
</dbReference>
<evidence type="ECO:0000313" key="10">
    <source>
        <dbReference type="EMBL" id="CAL15458.1"/>
    </source>
</evidence>
<accession>Q0VT21</accession>
<dbReference type="STRING" id="393595.ABO_0010"/>
<dbReference type="InterPro" id="IPR052891">
    <property type="entry name" value="DNA-3mA_glycosylase"/>
</dbReference>
<keyword evidence="4 9" id="KW-0862">Zinc</keyword>
<dbReference type="NCBIfam" id="TIGR00624">
    <property type="entry name" value="tag"/>
    <property type="match status" value="1"/>
</dbReference>
<name>Q0VT21_ALCBS</name>
<dbReference type="eggNOG" id="COG2818">
    <property type="taxonomic scope" value="Bacteria"/>
</dbReference>
<dbReference type="Gene3D" id="1.10.340.30">
    <property type="entry name" value="Hypothetical protein, domain 2"/>
    <property type="match status" value="1"/>
</dbReference>
<evidence type="ECO:0000256" key="5">
    <source>
        <dbReference type="ARBA" id="ARBA00023204"/>
    </source>
</evidence>
<evidence type="ECO:0000256" key="7">
    <source>
        <dbReference type="ARBA" id="ARBA00057608"/>
    </source>
</evidence>
<comment type="function">
    <text evidence="7">Hydrolysis of the deoxyribose N-glycosidic bond to excise 3-methyladenine from the damaged DNA polymer formed by alkylation lesions.</text>
</comment>
<feature type="binding site" evidence="9">
    <location>
        <position position="176"/>
    </location>
    <ligand>
        <name>Zn(2+)</name>
        <dbReference type="ChEBI" id="CHEBI:29105"/>
    </ligand>
</feature>
<dbReference type="RefSeq" id="WP_011587308.1">
    <property type="nucleotide sequence ID" value="NC_008260.1"/>
</dbReference>
<dbReference type="KEGG" id="abo:ABO_0010"/>
<keyword evidence="1 9" id="KW-0479">Metal-binding</keyword>
<dbReference type="Proteomes" id="UP000008871">
    <property type="component" value="Chromosome"/>
</dbReference>
<evidence type="ECO:0000256" key="9">
    <source>
        <dbReference type="PIRSR" id="PIRSR604597-1"/>
    </source>
</evidence>
<dbReference type="GO" id="GO:0046872">
    <property type="term" value="F:metal ion binding"/>
    <property type="evidence" value="ECO:0007669"/>
    <property type="project" value="UniProtKB-KW"/>
</dbReference>
<keyword evidence="5" id="KW-0234">DNA repair</keyword>
<gene>
    <name evidence="10" type="primary">tag</name>
    <name evidence="10" type="ordered locus">ABO_0010</name>
</gene>
<dbReference type="PANTHER" id="PTHR30037">
    <property type="entry name" value="DNA-3-METHYLADENINE GLYCOSYLASE 1"/>
    <property type="match status" value="1"/>
</dbReference>
<dbReference type="SUPFAM" id="SSF48150">
    <property type="entry name" value="DNA-glycosylase"/>
    <property type="match status" value="1"/>
</dbReference>
<organism evidence="10 11">
    <name type="scientific">Alcanivorax borkumensis (strain ATCC 700651 / DSM 11573 / NCIMB 13689 / SK2)</name>
    <dbReference type="NCBI Taxonomy" id="393595"/>
    <lineage>
        <taxon>Bacteria</taxon>
        <taxon>Pseudomonadati</taxon>
        <taxon>Pseudomonadota</taxon>
        <taxon>Gammaproteobacteria</taxon>
        <taxon>Oceanospirillales</taxon>
        <taxon>Alcanivoracaceae</taxon>
        <taxon>Alcanivorax</taxon>
    </lineage>
</organism>
<comment type="catalytic activity">
    <reaction evidence="6">
        <text>Hydrolysis of alkylated DNA, releasing 3-methyladenine.</text>
        <dbReference type="EC" id="3.2.2.20"/>
    </reaction>
</comment>
<dbReference type="InterPro" id="IPR005019">
    <property type="entry name" value="Adenine_glyco"/>
</dbReference>
<protein>
    <recommendedName>
        <fullName evidence="8">DNA-3-methyladenine glycosylase I</fullName>
        <ecNumber evidence="8">3.2.2.20</ecNumber>
    </recommendedName>
</protein>
<keyword evidence="3 10" id="KW-0378">Hydrolase</keyword>
<dbReference type="EC" id="3.2.2.20" evidence="8"/>
<dbReference type="InterPro" id="IPR011257">
    <property type="entry name" value="DNA_glycosylase"/>
</dbReference>
<evidence type="ECO:0000256" key="4">
    <source>
        <dbReference type="ARBA" id="ARBA00022833"/>
    </source>
</evidence>
<evidence type="ECO:0000256" key="6">
    <source>
        <dbReference type="ARBA" id="ARBA00052558"/>
    </source>
</evidence>
<keyword evidence="2" id="KW-0227">DNA damage</keyword>
<dbReference type="EMBL" id="AM286690">
    <property type="protein sequence ID" value="CAL15458.1"/>
    <property type="molecule type" value="Genomic_DNA"/>
</dbReference>
<dbReference type="GO" id="GO:0008725">
    <property type="term" value="F:DNA-3-methyladenine glycosylase activity"/>
    <property type="evidence" value="ECO:0007669"/>
    <property type="project" value="UniProtKB-EC"/>
</dbReference>
<reference evidence="10 11" key="1">
    <citation type="journal article" date="2006" name="Nat. Biotechnol.">
        <title>Genome sequence of the ubiquitous hydrocarbon-degrading marine bacterium Alcanivorax borkumensis.</title>
        <authorList>
            <person name="Schneiker S."/>
            <person name="Martins dos Santos V.A.P."/>
            <person name="Bartels D."/>
            <person name="Bekel T."/>
            <person name="Brecht M."/>
            <person name="Buhrmester J."/>
            <person name="Chernikova T.N."/>
            <person name="Denaro R."/>
            <person name="Ferrer M."/>
            <person name="Gertler C."/>
            <person name="Goesmann A."/>
            <person name="Golyshina O.V."/>
            <person name="Kaminski F."/>
            <person name="Khachane A.N."/>
            <person name="Lang S."/>
            <person name="Linke B."/>
            <person name="McHardy A.C."/>
            <person name="Meyer F."/>
            <person name="Nechitaylo T."/>
            <person name="Puehler A."/>
            <person name="Regenhardt D."/>
            <person name="Rupp O."/>
            <person name="Sabirova J.S."/>
            <person name="Selbitschka W."/>
            <person name="Yakimov M.M."/>
            <person name="Timmis K.N."/>
            <person name="Vorhoelter F.-J."/>
            <person name="Weidner S."/>
            <person name="Kaiser O."/>
            <person name="Golyshin P.N."/>
        </authorList>
    </citation>
    <scope>NUCLEOTIDE SEQUENCE [LARGE SCALE GENOMIC DNA]</scope>
    <source>
        <strain evidence="11">ATCC 700651 / DSM 11573 / NCIMB 13689 / SK2</strain>
    </source>
</reference>
<dbReference type="OrthoDB" id="9807664at2"/>
<keyword evidence="10" id="KW-0326">Glycosidase</keyword>
<evidence type="ECO:0000256" key="8">
    <source>
        <dbReference type="ARBA" id="ARBA00066766"/>
    </source>
</evidence>
<dbReference type="Pfam" id="PF03352">
    <property type="entry name" value="Adenine_glyco"/>
    <property type="match status" value="1"/>
</dbReference>
<dbReference type="HOGENOM" id="CLU_083758_1_0_6"/>
<sequence length="192" mass="21939">MNERCPWCGDDPLYQHYHDHEWGVPNHDEGSLFECLNLEGAQAGLSWITVLRKREHYRRVFDGFDAEKIARYDERKVADLLVDSGIIRNRLKVAATIGNAQAYLALRDKGLTLDQYLWGFVEGKSQINHYRTLQEVPTTTAVAQAMSKDLKERGFRFVGPTIVYAFMQATGMVNDHLTSCPRHRDLNPGVQS</sequence>
<evidence type="ECO:0000256" key="2">
    <source>
        <dbReference type="ARBA" id="ARBA00022763"/>
    </source>
</evidence>
<feature type="binding site" evidence="9">
    <location>
        <position position="5"/>
    </location>
    <ligand>
        <name>Zn(2+)</name>
        <dbReference type="ChEBI" id="CHEBI:29105"/>
    </ligand>
</feature>
<evidence type="ECO:0000313" key="11">
    <source>
        <dbReference type="Proteomes" id="UP000008871"/>
    </source>
</evidence>
<dbReference type="GO" id="GO:0006284">
    <property type="term" value="P:base-excision repair"/>
    <property type="evidence" value="ECO:0007669"/>
    <property type="project" value="InterPro"/>
</dbReference>
<dbReference type="FunFam" id="1.10.340.30:FF:000009">
    <property type="entry name" value="DNA-3-methyladenine glycosylase I"/>
    <property type="match status" value="1"/>
</dbReference>